<reference evidence="3 4" key="1">
    <citation type="submission" date="2013-06" db="EMBL/GenBank/DDBJ databases">
        <authorList>
            <person name="Weinstock G."/>
            <person name="Sodergren E."/>
            <person name="Clifton S."/>
            <person name="Fulton L."/>
            <person name="Fulton B."/>
            <person name="Courtney L."/>
            <person name="Fronick C."/>
            <person name="Harrison M."/>
            <person name="Strong C."/>
            <person name="Farmer C."/>
            <person name="Delahaunty K."/>
            <person name="Markovic C."/>
            <person name="Hall O."/>
            <person name="Minx P."/>
            <person name="Tomlinson C."/>
            <person name="Mitreva M."/>
            <person name="Nelson J."/>
            <person name="Hou S."/>
            <person name="Wollam A."/>
            <person name="Pepin K.H."/>
            <person name="Johnson M."/>
            <person name="Bhonagiri V."/>
            <person name="Nash W.E."/>
            <person name="Warren W."/>
            <person name="Chinwalla A."/>
            <person name="Mardis E.R."/>
            <person name="Wilson R.K."/>
        </authorList>
    </citation>
    <scope>NUCLEOTIDE SEQUENCE [LARGE SCALE GENOMIC DNA]</scope>
    <source>
        <strain evidence="3 4">ATCC 51271</strain>
    </source>
</reference>
<dbReference type="GO" id="GO:0009307">
    <property type="term" value="P:DNA restriction-modification system"/>
    <property type="evidence" value="ECO:0007669"/>
    <property type="project" value="UniProtKB-KW"/>
</dbReference>
<comment type="caution">
    <text evidence="3">The sequence shown here is derived from an EMBL/GenBank/DDBJ whole genome shotgun (WGS) entry which is preliminary data.</text>
</comment>
<dbReference type="HOGENOM" id="CLU_2823191_0_0_9"/>
<dbReference type="STRING" id="592026.GCWU0000282_003173"/>
<protein>
    <submittedName>
        <fullName evidence="3">Uncharacterized protein</fullName>
    </submittedName>
</protein>
<dbReference type="OrthoDB" id="9814572at2"/>
<sequence length="66" mass="7528">MVCERTSFYNAKNVFYLKETSRWSYIVENAGANDIAAIIEQAMADIAEMIEPYTVWFMILVVGLVS</sequence>
<gene>
    <name evidence="3" type="ORF">GCWU0000282_003173</name>
</gene>
<name>V2Y0P6_9FIRM</name>
<dbReference type="InterPro" id="IPR038333">
    <property type="entry name" value="T1MK-like_N_sf"/>
</dbReference>
<dbReference type="RefSeq" id="WP_023356011.1">
    <property type="nucleotide sequence ID" value="NZ_KI535371.1"/>
</dbReference>
<evidence type="ECO:0000313" key="4">
    <source>
        <dbReference type="Proteomes" id="UP000018227"/>
    </source>
</evidence>
<evidence type="ECO:0000256" key="2">
    <source>
        <dbReference type="ARBA" id="ARBA00022747"/>
    </source>
</evidence>
<accession>V2Y0P6</accession>
<comment type="similarity">
    <text evidence="1">Belongs to the N(4)/N(6)-methyltransferase family.</text>
</comment>
<keyword evidence="2" id="KW-0680">Restriction system</keyword>
<dbReference type="Gene3D" id="1.20.1260.30">
    <property type="match status" value="1"/>
</dbReference>
<proteinExistence type="inferred from homology"/>
<keyword evidence="4" id="KW-1185">Reference proteome</keyword>
<dbReference type="EMBL" id="ACIL03000021">
    <property type="protein sequence ID" value="ESL01612.1"/>
    <property type="molecule type" value="Genomic_DNA"/>
</dbReference>
<evidence type="ECO:0000256" key="1">
    <source>
        <dbReference type="ARBA" id="ARBA00006594"/>
    </source>
</evidence>
<evidence type="ECO:0000313" key="3">
    <source>
        <dbReference type="EMBL" id="ESL01612.1"/>
    </source>
</evidence>
<organism evidence="3 4">
    <name type="scientific">Catonella morbi ATCC 51271</name>
    <dbReference type="NCBI Taxonomy" id="592026"/>
    <lineage>
        <taxon>Bacteria</taxon>
        <taxon>Bacillati</taxon>
        <taxon>Bacillota</taxon>
        <taxon>Clostridia</taxon>
        <taxon>Lachnospirales</taxon>
        <taxon>Lachnospiraceae</taxon>
        <taxon>Catonella</taxon>
    </lineage>
</organism>
<dbReference type="Proteomes" id="UP000018227">
    <property type="component" value="Unassembled WGS sequence"/>
</dbReference>
<dbReference type="AlphaFoldDB" id="V2Y0P6"/>